<dbReference type="GO" id="GO:0019305">
    <property type="term" value="P:dTDP-rhamnose biosynthetic process"/>
    <property type="evidence" value="ECO:0007669"/>
    <property type="project" value="UniProtKB-UniPathway"/>
</dbReference>
<dbReference type="EC" id="1.1.1.133" evidence="3 6"/>
<dbReference type="EMBL" id="AGCA01000050">
    <property type="protein sequence ID" value="EGY29746.1"/>
    <property type="molecule type" value="Genomic_DNA"/>
</dbReference>
<dbReference type="NCBIfam" id="NF007440">
    <property type="entry name" value="PRK09987.1"/>
    <property type="match status" value="1"/>
</dbReference>
<evidence type="ECO:0000256" key="1">
    <source>
        <dbReference type="ARBA" id="ARBA00004781"/>
    </source>
</evidence>
<evidence type="ECO:0000313" key="8">
    <source>
        <dbReference type="EMBL" id="EGY29746.1"/>
    </source>
</evidence>
<dbReference type="GO" id="GO:0005829">
    <property type="term" value="C:cytosol"/>
    <property type="evidence" value="ECO:0007669"/>
    <property type="project" value="TreeGrafter"/>
</dbReference>
<evidence type="ECO:0000313" key="9">
    <source>
        <dbReference type="Proteomes" id="UP000004116"/>
    </source>
</evidence>
<proteinExistence type="inferred from homology"/>
<comment type="function">
    <text evidence="6">Catalyzes the reduction of dTDP-6-deoxy-L-lyxo-4-hexulose to yield dTDP-L-rhamnose.</text>
</comment>
<feature type="domain" description="RmlD-like substrate binding" evidence="7">
    <location>
        <begin position="1"/>
        <end position="291"/>
    </location>
</feature>
<evidence type="ECO:0000256" key="4">
    <source>
        <dbReference type="ARBA" id="ARBA00017099"/>
    </source>
</evidence>
<gene>
    <name evidence="8" type="ORF">Rin_00002470</name>
</gene>
<sequence length="298" mass="32823">MKILLLGKQGQVGRELQRTLLPLGEVMALGRQDIDLENLEGLENVLRARTPDIIVNAAAYTAVDQAETHPIIAHKINAKAVEVMTNYARQNASLLVHYSTDYVFDGKKATAYVEIDATHPQSVYGHSKEAGEKTILQSGCQALIFRTSWVFSAQGNNFVKTILRLAKERDNINVVADQYGAPTSAELIADVTLLAIAYYRHGKLPMGLYHLTATGKASWHDFACHIVNRARVNGTTLKLSAEQITPISTEAYPLPAKRPNNSLMNTGLLSRSLGLTLPDWKIHADRTIDQLTLLDIVV</sequence>
<reference evidence="8 9" key="1">
    <citation type="journal article" date="2012" name="Genome Res.">
        <title>Genomic basis of endosymbiont-conferred protection against an insect parasitoid.</title>
        <authorList>
            <person name="Hansen A.K."/>
            <person name="Vorburger C."/>
            <person name="Moran N.A."/>
        </authorList>
    </citation>
    <scope>NUCLEOTIDE SEQUENCE [LARGE SCALE GENOMIC DNA]</scope>
    <source>
        <strain evidence="9">R5.15</strain>
    </source>
</reference>
<comment type="caution">
    <text evidence="8">The sequence shown here is derived from an EMBL/GenBank/DDBJ whole genome shotgun (WGS) entry which is preliminary data.</text>
</comment>
<dbReference type="InterPro" id="IPR036291">
    <property type="entry name" value="NAD(P)-bd_dom_sf"/>
</dbReference>
<dbReference type="Pfam" id="PF04321">
    <property type="entry name" value="RmlD_sub_bind"/>
    <property type="match status" value="1"/>
</dbReference>
<dbReference type="SUPFAM" id="SSF51735">
    <property type="entry name" value="NAD(P)-binding Rossmann-fold domains"/>
    <property type="match status" value="1"/>
</dbReference>
<dbReference type="UniPathway" id="UPA00281"/>
<comment type="similarity">
    <text evidence="2 6">Belongs to the dTDP-4-dehydrorhamnose reductase family.</text>
</comment>
<dbReference type="PATRIC" id="fig|1005043.3.peg.233"/>
<comment type="cofactor">
    <cofactor evidence="6">
        <name>Mg(2+)</name>
        <dbReference type="ChEBI" id="CHEBI:18420"/>
    </cofactor>
    <text evidence="6">Binds 1 Mg(2+) ion per monomer.</text>
</comment>
<dbReference type="InterPro" id="IPR005913">
    <property type="entry name" value="dTDP_dehydrorham_reduct"/>
</dbReference>
<comment type="catalytic activity">
    <reaction evidence="5 6">
        <text>dTDP-beta-L-rhamnose + NADP(+) = dTDP-4-dehydro-beta-L-rhamnose + NADPH + H(+)</text>
        <dbReference type="Rhea" id="RHEA:21796"/>
        <dbReference type="ChEBI" id="CHEBI:15378"/>
        <dbReference type="ChEBI" id="CHEBI:57510"/>
        <dbReference type="ChEBI" id="CHEBI:57783"/>
        <dbReference type="ChEBI" id="CHEBI:58349"/>
        <dbReference type="ChEBI" id="CHEBI:62830"/>
        <dbReference type="EC" id="1.1.1.133"/>
    </reaction>
</comment>
<dbReference type="GO" id="GO:0009243">
    <property type="term" value="P:O antigen biosynthetic process"/>
    <property type="evidence" value="ECO:0007669"/>
    <property type="project" value="UniProtKB-UniPathway"/>
</dbReference>
<dbReference type="InterPro" id="IPR029903">
    <property type="entry name" value="RmlD-like-bd"/>
</dbReference>
<evidence type="ECO:0000256" key="3">
    <source>
        <dbReference type="ARBA" id="ARBA00012929"/>
    </source>
</evidence>
<protein>
    <recommendedName>
        <fullName evidence="4 6">dTDP-4-dehydrorhamnose reductase</fullName>
        <ecNumber evidence="3 6">1.1.1.133</ecNumber>
    </recommendedName>
</protein>
<evidence type="ECO:0000259" key="7">
    <source>
        <dbReference type="Pfam" id="PF04321"/>
    </source>
</evidence>
<dbReference type="CDD" id="cd05254">
    <property type="entry name" value="dTDP_HR_like_SDR_e"/>
    <property type="match status" value="1"/>
</dbReference>
<dbReference type="RefSeq" id="WP_006705881.1">
    <property type="nucleotide sequence ID" value="NZ_AGCA01000050.1"/>
</dbReference>
<accession>G2GWW2</accession>
<evidence type="ECO:0000256" key="2">
    <source>
        <dbReference type="ARBA" id="ARBA00010944"/>
    </source>
</evidence>
<dbReference type="Gene3D" id="3.90.25.10">
    <property type="entry name" value="UDP-galactose 4-epimerase, domain 1"/>
    <property type="match status" value="1"/>
</dbReference>
<dbReference type="GO" id="GO:0008831">
    <property type="term" value="F:dTDP-4-dehydrorhamnose reductase activity"/>
    <property type="evidence" value="ECO:0007669"/>
    <property type="project" value="UniProtKB-EC"/>
</dbReference>
<dbReference type="PANTHER" id="PTHR10491:SF4">
    <property type="entry name" value="METHIONINE ADENOSYLTRANSFERASE 2 SUBUNIT BETA"/>
    <property type="match status" value="1"/>
</dbReference>
<dbReference type="Proteomes" id="UP000004116">
    <property type="component" value="Unassembled WGS sequence"/>
</dbReference>
<dbReference type="PANTHER" id="PTHR10491">
    <property type="entry name" value="DTDP-4-DEHYDRORHAMNOSE REDUCTASE"/>
    <property type="match status" value="1"/>
</dbReference>
<organism evidence="8 9">
    <name type="scientific">Candidatus Regiella insecticola 5.15</name>
    <dbReference type="NCBI Taxonomy" id="1005043"/>
    <lineage>
        <taxon>Bacteria</taxon>
        <taxon>Pseudomonadati</taxon>
        <taxon>Pseudomonadota</taxon>
        <taxon>Gammaproteobacteria</taxon>
        <taxon>Enterobacterales</taxon>
        <taxon>Enterobacteriaceae</taxon>
        <taxon>aphid secondary symbionts</taxon>
        <taxon>Candidatus Regiella</taxon>
    </lineage>
</organism>
<name>G2GWW2_9ENTR</name>
<dbReference type="OrthoDB" id="9803892at2"/>
<dbReference type="AlphaFoldDB" id="G2GWW2"/>
<evidence type="ECO:0000256" key="5">
    <source>
        <dbReference type="ARBA" id="ARBA00048200"/>
    </source>
</evidence>
<dbReference type="NCBIfam" id="TIGR01214">
    <property type="entry name" value="rmlD"/>
    <property type="match status" value="1"/>
</dbReference>
<keyword evidence="6" id="KW-0521">NADP</keyword>
<evidence type="ECO:0000256" key="6">
    <source>
        <dbReference type="RuleBase" id="RU364082"/>
    </source>
</evidence>
<keyword evidence="9" id="KW-1185">Reference proteome</keyword>
<dbReference type="UniPathway" id="UPA00124"/>
<comment type="pathway">
    <text evidence="1 6">Carbohydrate biosynthesis; dTDP-L-rhamnose biosynthesis.</text>
</comment>
<dbReference type="Gene3D" id="3.40.50.720">
    <property type="entry name" value="NAD(P)-binding Rossmann-like Domain"/>
    <property type="match status" value="1"/>
</dbReference>
<keyword evidence="6" id="KW-0560">Oxidoreductase</keyword>